<organism evidence="1 2">
    <name type="scientific">Fonticella tunisiensis</name>
    <dbReference type="NCBI Taxonomy" id="1096341"/>
    <lineage>
        <taxon>Bacteria</taxon>
        <taxon>Bacillati</taxon>
        <taxon>Bacillota</taxon>
        <taxon>Clostridia</taxon>
        <taxon>Eubacteriales</taxon>
        <taxon>Clostridiaceae</taxon>
        <taxon>Fonticella</taxon>
    </lineage>
</organism>
<reference evidence="1 2" key="1">
    <citation type="submission" date="2019-03" db="EMBL/GenBank/DDBJ databases">
        <title>Genomic Encyclopedia of Type Strains, Phase IV (KMG-IV): sequencing the most valuable type-strain genomes for metagenomic binning, comparative biology and taxonomic classification.</title>
        <authorList>
            <person name="Goeker M."/>
        </authorList>
    </citation>
    <scope>NUCLEOTIDE SEQUENCE [LARGE SCALE GENOMIC DNA]</scope>
    <source>
        <strain evidence="1 2">DSM 24455</strain>
    </source>
</reference>
<dbReference type="Proteomes" id="UP000295325">
    <property type="component" value="Unassembled WGS sequence"/>
</dbReference>
<evidence type="ECO:0000313" key="2">
    <source>
        <dbReference type="Proteomes" id="UP000295325"/>
    </source>
</evidence>
<proteinExistence type="predicted"/>
<sequence length="56" mass="6485">MKINELSYGIKQFEKVQKEVDNGVKDVDVKIPGPEVQPLLENSIVYEILRDRNREA</sequence>
<dbReference type="RefSeq" id="WP_166636306.1">
    <property type="nucleotide sequence ID" value="NZ_SOAZ01000003.1"/>
</dbReference>
<keyword evidence="2" id="KW-1185">Reference proteome</keyword>
<name>A0A4R7KSX8_9CLOT</name>
<dbReference type="AlphaFoldDB" id="A0A4R7KSX8"/>
<protein>
    <submittedName>
        <fullName evidence="1">Uncharacterized protein</fullName>
    </submittedName>
</protein>
<evidence type="ECO:0000313" key="1">
    <source>
        <dbReference type="EMBL" id="TDT62868.1"/>
    </source>
</evidence>
<gene>
    <name evidence="1" type="ORF">EDD71_103145</name>
</gene>
<comment type="caution">
    <text evidence="1">The sequence shown here is derived from an EMBL/GenBank/DDBJ whole genome shotgun (WGS) entry which is preliminary data.</text>
</comment>
<accession>A0A4R7KSX8</accession>
<dbReference type="EMBL" id="SOAZ01000003">
    <property type="protein sequence ID" value="TDT62868.1"/>
    <property type="molecule type" value="Genomic_DNA"/>
</dbReference>